<name>A0A553RA78_9TELE</name>
<comment type="caution">
    <text evidence="1">The sequence shown here is derived from an EMBL/GenBank/DDBJ whole genome shotgun (WGS) entry which is preliminary data.</text>
</comment>
<gene>
    <name evidence="1" type="ORF">DNTS_002222</name>
</gene>
<feature type="non-terminal residue" evidence="1">
    <location>
        <position position="1"/>
    </location>
</feature>
<sequence length="121" mass="13495">TEKKKRLIRFPSNNTAALTINDAGETDVCLVFVCVTRDLVLAVDRRKQEMLAHVQQGMLGDAGSPGRKLIRTGEHLQEMFVSASDTECVHLSNRPFGNPLYGWEEEGRTLDLEKQAAELNP</sequence>
<dbReference type="AlphaFoldDB" id="A0A553RA78"/>
<dbReference type="EMBL" id="SRMA01025110">
    <property type="protein sequence ID" value="TRY99065.1"/>
    <property type="molecule type" value="Genomic_DNA"/>
</dbReference>
<accession>A0A553RA78</accession>
<evidence type="ECO:0000313" key="1">
    <source>
        <dbReference type="EMBL" id="TRY99065.1"/>
    </source>
</evidence>
<keyword evidence="2" id="KW-1185">Reference proteome</keyword>
<evidence type="ECO:0000313" key="2">
    <source>
        <dbReference type="Proteomes" id="UP000316079"/>
    </source>
</evidence>
<dbReference type="Proteomes" id="UP000316079">
    <property type="component" value="Unassembled WGS sequence"/>
</dbReference>
<protein>
    <submittedName>
        <fullName evidence="1">Uncharacterized protein</fullName>
    </submittedName>
</protein>
<organism evidence="1 2">
    <name type="scientific">Danionella cerebrum</name>
    <dbReference type="NCBI Taxonomy" id="2873325"/>
    <lineage>
        <taxon>Eukaryota</taxon>
        <taxon>Metazoa</taxon>
        <taxon>Chordata</taxon>
        <taxon>Craniata</taxon>
        <taxon>Vertebrata</taxon>
        <taxon>Euteleostomi</taxon>
        <taxon>Actinopterygii</taxon>
        <taxon>Neopterygii</taxon>
        <taxon>Teleostei</taxon>
        <taxon>Ostariophysi</taxon>
        <taxon>Cypriniformes</taxon>
        <taxon>Danionidae</taxon>
        <taxon>Danioninae</taxon>
        <taxon>Danionella</taxon>
    </lineage>
</organism>
<reference evidence="1 2" key="1">
    <citation type="journal article" date="2019" name="Sci. Data">
        <title>Hybrid genome assembly and annotation of Danionella translucida.</title>
        <authorList>
            <person name="Kadobianskyi M."/>
            <person name="Schulze L."/>
            <person name="Schuelke M."/>
            <person name="Judkewitz B."/>
        </authorList>
    </citation>
    <scope>NUCLEOTIDE SEQUENCE [LARGE SCALE GENOMIC DNA]</scope>
    <source>
        <strain evidence="1 2">Bolton</strain>
    </source>
</reference>
<proteinExistence type="predicted"/>